<sequence length="125" mass="13724">MPVSVTIDQGAIARALRLRSGIPARRLAARTERTARFAEQEAPGSMGSLITSTVEDGPDGLQGVITSTHYATRFVLDGTRPHLIRPRRKRALRFEVGGRVVFAALVRHPGTRANNFLLRALRLGR</sequence>
<organism evidence="1 2">
    <name type="scientific">Streptomyces inusitatus</name>
    <dbReference type="NCBI Taxonomy" id="68221"/>
    <lineage>
        <taxon>Bacteria</taxon>
        <taxon>Bacillati</taxon>
        <taxon>Actinomycetota</taxon>
        <taxon>Actinomycetes</taxon>
        <taxon>Kitasatosporales</taxon>
        <taxon>Streptomycetaceae</taxon>
        <taxon>Streptomyces</taxon>
    </lineage>
</organism>
<dbReference type="EMBL" id="BMWG01000003">
    <property type="protein sequence ID" value="GGZ23254.1"/>
    <property type="molecule type" value="Genomic_DNA"/>
</dbReference>
<keyword evidence="2" id="KW-1185">Reference proteome</keyword>
<accession>A0A918PU37</accession>
<evidence type="ECO:0008006" key="3">
    <source>
        <dbReference type="Google" id="ProtNLM"/>
    </source>
</evidence>
<dbReference type="AlphaFoldDB" id="A0A918PU37"/>
<reference evidence="1" key="2">
    <citation type="submission" date="2020-09" db="EMBL/GenBank/DDBJ databases">
        <authorList>
            <person name="Sun Q."/>
            <person name="Ohkuma M."/>
        </authorList>
    </citation>
    <scope>NUCLEOTIDE SEQUENCE</scope>
    <source>
        <strain evidence="1">JCM 4988</strain>
    </source>
</reference>
<proteinExistence type="predicted"/>
<evidence type="ECO:0000313" key="2">
    <source>
        <dbReference type="Proteomes" id="UP000630936"/>
    </source>
</evidence>
<evidence type="ECO:0000313" key="1">
    <source>
        <dbReference type="EMBL" id="GGZ23254.1"/>
    </source>
</evidence>
<reference evidence="1" key="1">
    <citation type="journal article" date="2014" name="Int. J. Syst. Evol. Microbiol.">
        <title>Complete genome sequence of Corynebacterium casei LMG S-19264T (=DSM 44701T), isolated from a smear-ripened cheese.</title>
        <authorList>
            <consortium name="US DOE Joint Genome Institute (JGI-PGF)"/>
            <person name="Walter F."/>
            <person name="Albersmeier A."/>
            <person name="Kalinowski J."/>
            <person name="Ruckert C."/>
        </authorList>
    </citation>
    <scope>NUCLEOTIDE SEQUENCE</scope>
    <source>
        <strain evidence="1">JCM 4988</strain>
    </source>
</reference>
<gene>
    <name evidence="1" type="ORF">GCM10010387_15460</name>
</gene>
<name>A0A918PU37_9ACTN</name>
<protein>
    <recommendedName>
        <fullName evidence="3">HK97 gp10 family phage protein</fullName>
    </recommendedName>
</protein>
<comment type="caution">
    <text evidence="1">The sequence shown here is derived from an EMBL/GenBank/DDBJ whole genome shotgun (WGS) entry which is preliminary data.</text>
</comment>
<dbReference type="Proteomes" id="UP000630936">
    <property type="component" value="Unassembled WGS sequence"/>
</dbReference>
<dbReference type="RefSeq" id="WP_190122170.1">
    <property type="nucleotide sequence ID" value="NZ_BMWG01000003.1"/>
</dbReference>